<evidence type="ECO:0000256" key="1">
    <source>
        <dbReference type="SAM" id="MobiDB-lite"/>
    </source>
</evidence>
<feature type="compositionally biased region" description="Basic residues" evidence="1">
    <location>
        <begin position="96"/>
        <end position="112"/>
    </location>
</feature>
<protein>
    <recommendedName>
        <fullName evidence="4">Proline-rich protein PRCC</fullName>
    </recommendedName>
</protein>
<organism evidence="2 3">
    <name type="scientific">Cylicocyclus nassatus</name>
    <name type="common">Nematode worm</name>
    <dbReference type="NCBI Taxonomy" id="53992"/>
    <lineage>
        <taxon>Eukaryota</taxon>
        <taxon>Metazoa</taxon>
        <taxon>Ecdysozoa</taxon>
        <taxon>Nematoda</taxon>
        <taxon>Chromadorea</taxon>
        <taxon>Rhabditida</taxon>
        <taxon>Rhabditina</taxon>
        <taxon>Rhabditomorpha</taxon>
        <taxon>Strongyloidea</taxon>
        <taxon>Strongylidae</taxon>
        <taxon>Cylicocyclus</taxon>
    </lineage>
</organism>
<dbReference type="EMBL" id="CATQJL010000305">
    <property type="protein sequence ID" value="CAJ0601760.1"/>
    <property type="molecule type" value="Genomic_DNA"/>
</dbReference>
<keyword evidence="3" id="KW-1185">Reference proteome</keyword>
<evidence type="ECO:0008006" key="4">
    <source>
        <dbReference type="Google" id="ProtNLM"/>
    </source>
</evidence>
<sequence length="423" mass="45587">MRGLVDYGSDSGSETEENTPKDDNDATNSLPTPHPPLPKADGQEDSYFAADDVFDGSSSLNLPSVIETGVNIAAEGELEDIVKPKEWELKMAEKEKRRREKKAKRKQRKEKKKEKEDEKSTVETLPVIHGKPKGKAKIAAFGALSAIADGVSSDSDEEQKSESVSAPSKPKGSGLLAMLPTPKGRSRINIGNVSGKGNGVLLPPSLRNKTKPTPAIKPIQQSPTLKRSAPDASDDSDDDLPTDFFGLSSAPEPKVPKVGDIPLVTAAVDLVGPSPPVKEDDNVAAYGYPEVEPSSSGAAAPEPEGVITDEEAHRLIMKYEVTPMGLDQRSFNSVAADIVDIRVDDALGPDVHANILKGLHQTARARDATAPLPKSKNPADVNAKRKHQITYLANLAVAREEALQQQWAESKQMRRMGRQKYGF</sequence>
<proteinExistence type="predicted"/>
<gene>
    <name evidence="2" type="ORF">CYNAS_LOCUS13743</name>
</gene>
<feature type="region of interest" description="Disordered" evidence="1">
    <location>
        <begin position="363"/>
        <end position="383"/>
    </location>
</feature>
<feature type="compositionally biased region" description="Acidic residues" evidence="1">
    <location>
        <begin position="232"/>
        <end position="241"/>
    </location>
</feature>
<dbReference type="PANTHER" id="PTHR13621:SF2">
    <property type="entry name" value="PROLINE-RICH PROTEIN PRCC"/>
    <property type="match status" value="1"/>
</dbReference>
<dbReference type="Pfam" id="PF10253">
    <property type="entry name" value="PRCC"/>
    <property type="match status" value="1"/>
</dbReference>
<feature type="region of interest" description="Disordered" evidence="1">
    <location>
        <begin position="1"/>
        <end position="47"/>
    </location>
</feature>
<dbReference type="InterPro" id="IPR018800">
    <property type="entry name" value="PRCC"/>
</dbReference>
<evidence type="ECO:0000313" key="3">
    <source>
        <dbReference type="Proteomes" id="UP001176961"/>
    </source>
</evidence>
<dbReference type="GO" id="GO:0005634">
    <property type="term" value="C:nucleus"/>
    <property type="evidence" value="ECO:0007669"/>
    <property type="project" value="TreeGrafter"/>
</dbReference>
<dbReference type="AlphaFoldDB" id="A0AA36M8T8"/>
<evidence type="ECO:0000313" key="2">
    <source>
        <dbReference type="EMBL" id="CAJ0601760.1"/>
    </source>
</evidence>
<name>A0AA36M8T8_CYLNA</name>
<accession>A0AA36M8T8</accession>
<feature type="region of interest" description="Disordered" evidence="1">
    <location>
        <begin position="92"/>
        <end position="128"/>
    </location>
</feature>
<reference evidence="2" key="1">
    <citation type="submission" date="2023-07" db="EMBL/GenBank/DDBJ databases">
        <authorList>
            <consortium name="CYATHOMIX"/>
        </authorList>
    </citation>
    <scope>NUCLEOTIDE SEQUENCE</scope>
    <source>
        <strain evidence="2">N/A</strain>
    </source>
</reference>
<dbReference type="PANTHER" id="PTHR13621">
    <property type="entry name" value="PROLINE-RICH PROTEIN PRCC"/>
    <property type="match status" value="1"/>
</dbReference>
<comment type="caution">
    <text evidence="2">The sequence shown here is derived from an EMBL/GenBank/DDBJ whole genome shotgun (WGS) entry which is preliminary data.</text>
</comment>
<dbReference type="Proteomes" id="UP001176961">
    <property type="component" value="Unassembled WGS sequence"/>
</dbReference>
<feature type="region of interest" description="Disordered" evidence="1">
    <location>
        <begin position="150"/>
        <end position="258"/>
    </location>
</feature>